<dbReference type="CDD" id="cd16913">
    <property type="entry name" value="YkuD_like"/>
    <property type="match status" value="1"/>
</dbReference>
<proteinExistence type="inferred from homology"/>
<keyword evidence="3" id="KW-0808">Transferase</keyword>
<dbReference type="EMBL" id="PDEP01000009">
    <property type="protein sequence ID" value="PEN06306.1"/>
    <property type="molecule type" value="Genomic_DNA"/>
</dbReference>
<name>A0A2H3NKS1_9BACT</name>
<protein>
    <recommendedName>
        <fullName evidence="8">L,D-TPase catalytic domain-containing protein</fullName>
    </recommendedName>
</protein>
<evidence type="ECO:0000313" key="9">
    <source>
        <dbReference type="EMBL" id="PEN06306.1"/>
    </source>
</evidence>
<dbReference type="UniPathway" id="UPA00219"/>
<dbReference type="GO" id="GO:0008360">
    <property type="term" value="P:regulation of cell shape"/>
    <property type="evidence" value="ECO:0007669"/>
    <property type="project" value="UniProtKB-UniRule"/>
</dbReference>
<evidence type="ECO:0000256" key="4">
    <source>
        <dbReference type="ARBA" id="ARBA00022960"/>
    </source>
</evidence>
<evidence type="ECO:0000256" key="2">
    <source>
        <dbReference type="ARBA" id="ARBA00005992"/>
    </source>
</evidence>
<dbReference type="GO" id="GO:0004180">
    <property type="term" value="F:carboxypeptidase activity"/>
    <property type="evidence" value="ECO:0007669"/>
    <property type="project" value="UniProtKB-ARBA"/>
</dbReference>
<comment type="similarity">
    <text evidence="2">Belongs to the YkuD family.</text>
</comment>
<dbReference type="GO" id="GO:0071555">
    <property type="term" value="P:cell wall organization"/>
    <property type="evidence" value="ECO:0007669"/>
    <property type="project" value="UniProtKB-UniRule"/>
</dbReference>
<evidence type="ECO:0000313" key="10">
    <source>
        <dbReference type="Proteomes" id="UP000221024"/>
    </source>
</evidence>
<dbReference type="GO" id="GO:0009252">
    <property type="term" value="P:peptidoglycan biosynthetic process"/>
    <property type="evidence" value="ECO:0007669"/>
    <property type="project" value="UniProtKB-UniPathway"/>
</dbReference>
<keyword evidence="10" id="KW-1185">Reference proteome</keyword>
<evidence type="ECO:0000256" key="5">
    <source>
        <dbReference type="ARBA" id="ARBA00022984"/>
    </source>
</evidence>
<dbReference type="Gene3D" id="2.40.440.10">
    <property type="entry name" value="L,D-transpeptidase catalytic domain-like"/>
    <property type="match status" value="1"/>
</dbReference>
<sequence length="208" mass="23602">MLYRGPSEEAPLQRMPVRTPLHHLGCADDWCRVRLEDGEQGYVAADNLSNVWIHVDKDARRLHVYAGPEHVATYNADFGPNVFLDKERRGSLQEQDHWRTPEGLFHVVRLNPNSQYYKALVLDYPGRDDAERGLDRGVISDAEYEAIIEAHNERRMPPMSTDLGGWIEIHGDGTGAATTWTRGCVALHNTDLDEVWDYAEVGTPVLIR</sequence>
<feature type="active site" description="Nucleophile" evidence="7">
    <location>
        <position position="184"/>
    </location>
</feature>
<keyword evidence="6 7" id="KW-0961">Cell wall biogenesis/degradation</keyword>
<dbReference type="InterPro" id="IPR038063">
    <property type="entry name" value="Transpep_catalytic_dom"/>
</dbReference>
<dbReference type="Pfam" id="PF06347">
    <property type="entry name" value="SH3_4"/>
    <property type="match status" value="1"/>
</dbReference>
<comment type="pathway">
    <text evidence="1 7">Cell wall biogenesis; peptidoglycan biosynthesis.</text>
</comment>
<dbReference type="OrthoDB" id="9809748at2"/>
<evidence type="ECO:0000259" key="8">
    <source>
        <dbReference type="PROSITE" id="PS52029"/>
    </source>
</evidence>
<gene>
    <name evidence="9" type="ORF">CRI93_10710</name>
</gene>
<dbReference type="PANTHER" id="PTHR36699">
    <property type="entry name" value="LD-TRANSPEPTIDASE"/>
    <property type="match status" value="1"/>
</dbReference>
<keyword evidence="5 7" id="KW-0573">Peptidoglycan synthesis</keyword>
<evidence type="ECO:0000256" key="1">
    <source>
        <dbReference type="ARBA" id="ARBA00004752"/>
    </source>
</evidence>
<dbReference type="PROSITE" id="PS52029">
    <property type="entry name" value="LD_TPASE"/>
    <property type="match status" value="1"/>
</dbReference>
<dbReference type="PANTHER" id="PTHR36699:SF1">
    <property type="entry name" value="L,D-TRANSPEPTIDASE YAFK-RELATED"/>
    <property type="match status" value="1"/>
</dbReference>
<evidence type="ECO:0000256" key="7">
    <source>
        <dbReference type="PROSITE-ProRule" id="PRU01373"/>
    </source>
</evidence>
<evidence type="ECO:0000256" key="3">
    <source>
        <dbReference type="ARBA" id="ARBA00022679"/>
    </source>
</evidence>
<dbReference type="AlphaFoldDB" id="A0A2H3NKS1"/>
<dbReference type="Pfam" id="PF03734">
    <property type="entry name" value="YkuD"/>
    <property type="match status" value="1"/>
</dbReference>
<dbReference type="InterPro" id="IPR010466">
    <property type="entry name" value="DUF1058"/>
</dbReference>
<feature type="active site" description="Proton donor/acceptor" evidence="7">
    <location>
        <position position="170"/>
    </location>
</feature>
<keyword evidence="4 7" id="KW-0133">Cell shape</keyword>
<feature type="domain" description="L,D-TPase catalytic" evidence="8">
    <location>
        <begin position="51"/>
        <end position="208"/>
    </location>
</feature>
<dbReference type="Proteomes" id="UP000221024">
    <property type="component" value="Unassembled WGS sequence"/>
</dbReference>
<dbReference type="GO" id="GO:0016740">
    <property type="term" value="F:transferase activity"/>
    <property type="evidence" value="ECO:0007669"/>
    <property type="project" value="UniProtKB-KW"/>
</dbReference>
<evidence type="ECO:0000256" key="6">
    <source>
        <dbReference type="ARBA" id="ARBA00023316"/>
    </source>
</evidence>
<dbReference type="SUPFAM" id="SSF141523">
    <property type="entry name" value="L,D-transpeptidase catalytic domain-like"/>
    <property type="match status" value="1"/>
</dbReference>
<organism evidence="9 10">
    <name type="scientific">Longimonas halophila</name>
    <dbReference type="NCBI Taxonomy" id="1469170"/>
    <lineage>
        <taxon>Bacteria</taxon>
        <taxon>Pseudomonadati</taxon>
        <taxon>Rhodothermota</taxon>
        <taxon>Rhodothermia</taxon>
        <taxon>Rhodothermales</taxon>
        <taxon>Salisaetaceae</taxon>
        <taxon>Longimonas</taxon>
    </lineage>
</organism>
<comment type="caution">
    <text evidence="9">The sequence shown here is derived from an EMBL/GenBank/DDBJ whole genome shotgun (WGS) entry which is preliminary data.</text>
</comment>
<accession>A0A2H3NKS1</accession>
<reference evidence="9 10" key="1">
    <citation type="submission" date="2017-10" db="EMBL/GenBank/DDBJ databases">
        <title>Draft genome of Longimonas halophila.</title>
        <authorList>
            <person name="Goh K.M."/>
            <person name="Shamsir M.S."/>
            <person name="Lim S.W."/>
        </authorList>
    </citation>
    <scope>NUCLEOTIDE SEQUENCE [LARGE SCALE GENOMIC DNA]</scope>
    <source>
        <strain evidence="9 10">KCTC 42399</strain>
    </source>
</reference>
<dbReference type="InterPro" id="IPR005490">
    <property type="entry name" value="LD_TPept_cat_dom"/>
</dbReference>